<evidence type="ECO:0000313" key="2">
    <source>
        <dbReference type="EMBL" id="EDP56731.1"/>
    </source>
</evidence>
<dbReference type="HOGENOM" id="CLU_2589265_0_0_1"/>
<keyword evidence="1" id="KW-1133">Transmembrane helix</keyword>
<dbReference type="Proteomes" id="UP000001699">
    <property type="component" value="Unassembled WGS sequence"/>
</dbReference>
<gene>
    <name evidence="2" type="ORF">AFUB_014500</name>
</gene>
<feature type="transmembrane region" description="Helical" evidence="1">
    <location>
        <begin position="20"/>
        <end position="43"/>
    </location>
</feature>
<dbReference type="AlphaFoldDB" id="B0XN41"/>
<accession>B0XN41</accession>
<keyword evidence="3" id="KW-1185">Reference proteome</keyword>
<sequence length="80" mass="8764">MVGMNKRTLTESRTHCCCRYLVVVVVVAPAAVDNVGGACHIQASPLFQLGSINPHSSLIFILILSLTSFYLIHIFILGRH</sequence>
<dbReference type="VEuPathDB" id="FungiDB:AFUB_014500"/>
<feature type="transmembrane region" description="Helical" evidence="1">
    <location>
        <begin position="55"/>
        <end position="77"/>
    </location>
</feature>
<keyword evidence="1" id="KW-0812">Transmembrane</keyword>
<keyword evidence="1" id="KW-0472">Membrane</keyword>
<evidence type="ECO:0000256" key="1">
    <source>
        <dbReference type="SAM" id="Phobius"/>
    </source>
</evidence>
<dbReference type="EMBL" id="DS499594">
    <property type="protein sequence ID" value="EDP56731.1"/>
    <property type="molecule type" value="Genomic_DNA"/>
</dbReference>
<protein>
    <submittedName>
        <fullName evidence="2">Uncharacterized protein</fullName>
    </submittedName>
</protein>
<organism evidence="2 3">
    <name type="scientific">Aspergillus fumigatus (strain CBS 144.89 / FGSC A1163 / CEA10)</name>
    <name type="common">Neosartorya fumigata</name>
    <dbReference type="NCBI Taxonomy" id="451804"/>
    <lineage>
        <taxon>Eukaryota</taxon>
        <taxon>Fungi</taxon>
        <taxon>Dikarya</taxon>
        <taxon>Ascomycota</taxon>
        <taxon>Pezizomycotina</taxon>
        <taxon>Eurotiomycetes</taxon>
        <taxon>Eurotiomycetidae</taxon>
        <taxon>Eurotiales</taxon>
        <taxon>Aspergillaceae</taxon>
        <taxon>Aspergillus</taxon>
        <taxon>Aspergillus subgen. Fumigati</taxon>
    </lineage>
</organism>
<name>B0XN41_ASPFC</name>
<reference evidence="2 3" key="1">
    <citation type="journal article" date="2008" name="PLoS Genet.">
        <title>Genomic islands in the pathogenic filamentous fungus Aspergillus fumigatus.</title>
        <authorList>
            <person name="Fedorova N.D."/>
            <person name="Khaldi N."/>
            <person name="Joardar V.S."/>
            <person name="Maiti R."/>
            <person name="Amedeo P."/>
            <person name="Anderson M.J."/>
            <person name="Crabtree J."/>
            <person name="Silva J.C."/>
            <person name="Badger J.H."/>
            <person name="Albarraq A."/>
            <person name="Angiuoli S."/>
            <person name="Bussey H."/>
            <person name="Bowyer P."/>
            <person name="Cotty P.J."/>
            <person name="Dyer P.S."/>
            <person name="Egan A."/>
            <person name="Galens K."/>
            <person name="Fraser-Liggett C.M."/>
            <person name="Haas B.J."/>
            <person name="Inman J.M."/>
            <person name="Kent R."/>
            <person name="Lemieux S."/>
            <person name="Malavazi I."/>
            <person name="Orvis J."/>
            <person name="Roemer T."/>
            <person name="Ronning C.M."/>
            <person name="Sundaram J.P."/>
            <person name="Sutton G."/>
            <person name="Turner G."/>
            <person name="Venter J.C."/>
            <person name="White O.R."/>
            <person name="Whitty B.R."/>
            <person name="Youngman P."/>
            <person name="Wolfe K.H."/>
            <person name="Goldman G.H."/>
            <person name="Wortman J.R."/>
            <person name="Jiang B."/>
            <person name="Denning D.W."/>
            <person name="Nierman W.C."/>
        </authorList>
    </citation>
    <scope>NUCLEOTIDE SEQUENCE [LARGE SCALE GENOMIC DNA]</scope>
    <source>
        <strain evidence="3">CBS 144.89 / FGSC A1163 / CEA10</strain>
    </source>
</reference>
<evidence type="ECO:0000313" key="3">
    <source>
        <dbReference type="Proteomes" id="UP000001699"/>
    </source>
</evidence>
<proteinExistence type="predicted"/>